<dbReference type="Gene3D" id="2.60.40.1650">
    <property type="entry name" value="Porin MspA (Ig-like beta-sandwich domain)"/>
    <property type="match status" value="2"/>
</dbReference>
<keyword evidence="1 3" id="KW-0732">Signal</keyword>
<evidence type="ECO:0000313" key="5">
    <source>
        <dbReference type="Proteomes" id="UP001500635"/>
    </source>
</evidence>
<gene>
    <name evidence="4" type="ORF">GCM10023147_15640</name>
</gene>
<dbReference type="Proteomes" id="UP001500635">
    <property type="component" value="Unassembled WGS sequence"/>
</dbReference>
<feature type="chain" id="PRO_5045712366" description="MspA protein" evidence="3">
    <location>
        <begin position="28"/>
        <end position="288"/>
    </location>
</feature>
<feature type="region of interest" description="Disordered" evidence="2">
    <location>
        <begin position="267"/>
        <end position="288"/>
    </location>
</feature>
<comment type="caution">
    <text evidence="4">The sequence shown here is derived from an EMBL/GenBank/DDBJ whole genome shotgun (WGS) entry which is preliminary data.</text>
</comment>
<dbReference type="RefSeq" id="WP_344993339.1">
    <property type="nucleotide sequence ID" value="NZ_BAABFR010000018.1"/>
</dbReference>
<evidence type="ECO:0008006" key="6">
    <source>
        <dbReference type="Google" id="ProtNLM"/>
    </source>
</evidence>
<evidence type="ECO:0000256" key="1">
    <source>
        <dbReference type="ARBA" id="ARBA00022729"/>
    </source>
</evidence>
<keyword evidence="5" id="KW-1185">Reference proteome</keyword>
<feature type="compositionally biased region" description="Gly residues" evidence="2">
    <location>
        <begin position="155"/>
        <end position="170"/>
    </location>
</feature>
<dbReference type="Pfam" id="PF09203">
    <property type="entry name" value="MspA"/>
    <property type="match status" value="1"/>
</dbReference>
<feature type="compositionally biased region" description="Polar residues" evidence="2">
    <location>
        <begin position="136"/>
        <end position="150"/>
    </location>
</feature>
<feature type="compositionally biased region" description="Pro residues" evidence="2">
    <location>
        <begin position="269"/>
        <end position="282"/>
    </location>
</feature>
<evidence type="ECO:0000313" key="4">
    <source>
        <dbReference type="EMBL" id="GAA4389213.1"/>
    </source>
</evidence>
<dbReference type="InterPro" id="IPR036435">
    <property type="entry name" value="Leukocidin/porin_MspA_sf"/>
</dbReference>
<dbReference type="SUPFAM" id="SSF56959">
    <property type="entry name" value="Leukocidin-like"/>
    <property type="match status" value="1"/>
</dbReference>
<protein>
    <recommendedName>
        <fullName evidence="6">MspA protein</fullName>
    </recommendedName>
</protein>
<accession>A0ABP8JDP8</accession>
<evidence type="ECO:0000256" key="2">
    <source>
        <dbReference type="SAM" id="MobiDB-lite"/>
    </source>
</evidence>
<reference evidence="5" key="1">
    <citation type="journal article" date="2019" name="Int. J. Syst. Evol. Microbiol.">
        <title>The Global Catalogue of Microorganisms (GCM) 10K type strain sequencing project: providing services to taxonomists for standard genome sequencing and annotation.</title>
        <authorList>
            <consortium name="The Broad Institute Genomics Platform"/>
            <consortium name="The Broad Institute Genome Sequencing Center for Infectious Disease"/>
            <person name="Wu L."/>
            <person name="Ma J."/>
        </authorList>
    </citation>
    <scope>NUCLEOTIDE SEQUENCE [LARGE SCALE GENOMIC DNA]</scope>
    <source>
        <strain evidence="5">JCM 17688</strain>
    </source>
</reference>
<evidence type="ECO:0000256" key="3">
    <source>
        <dbReference type="SAM" id="SignalP"/>
    </source>
</evidence>
<organism evidence="4 5">
    <name type="scientific">Tsukamurella soli</name>
    <dbReference type="NCBI Taxonomy" id="644556"/>
    <lineage>
        <taxon>Bacteria</taxon>
        <taxon>Bacillati</taxon>
        <taxon>Actinomycetota</taxon>
        <taxon>Actinomycetes</taxon>
        <taxon>Mycobacteriales</taxon>
        <taxon>Tsukamurellaceae</taxon>
        <taxon>Tsukamurella</taxon>
    </lineage>
</organism>
<feature type="signal peptide" evidence="3">
    <location>
        <begin position="1"/>
        <end position="27"/>
    </location>
</feature>
<dbReference type="InterPro" id="IPR015286">
    <property type="entry name" value="Porin_fam_mycobact-type"/>
</dbReference>
<name>A0ABP8JDP8_9ACTN</name>
<proteinExistence type="predicted"/>
<sequence length="288" mass="28901">MVVRGRVRVLAVTAAVLPAVVIGSGVAAGVPPAPDPSPVPGAVRSGPFADTSRALTTPDGYVIRAWLFGLHRRDTSPLGRALNSYESFLDAAGKAVITYADPKHKPTEPVSAATITIGVELGCAATPDSMIIGGNLSNTTEGSVTPGLSATTTGTGTGSGGSTGGQGGGSVSQSVTPSISGTGDDAFTEGGTLSGVIRPGTTREFPIARKSLTGTSGYVISRETRLAVDGCLGGAQVRAWATAAISTPAGDSSITTYSQVWFIDRDHPGPAPHLKPVTPPAAPGTSRR</sequence>
<dbReference type="EMBL" id="BAABFR010000018">
    <property type="protein sequence ID" value="GAA4389213.1"/>
    <property type="molecule type" value="Genomic_DNA"/>
</dbReference>
<feature type="region of interest" description="Disordered" evidence="2">
    <location>
        <begin position="136"/>
        <end position="199"/>
    </location>
</feature>